<dbReference type="GO" id="GO:0006338">
    <property type="term" value="P:chromatin remodeling"/>
    <property type="evidence" value="ECO:0007669"/>
    <property type="project" value="InterPro"/>
</dbReference>
<feature type="region of interest" description="Disordered" evidence="6">
    <location>
        <begin position="1278"/>
        <end position="1312"/>
    </location>
</feature>
<feature type="compositionally biased region" description="Low complexity" evidence="6">
    <location>
        <begin position="1113"/>
        <end position="1124"/>
    </location>
</feature>
<feature type="compositionally biased region" description="Basic and acidic residues" evidence="6">
    <location>
        <begin position="1208"/>
        <end position="1217"/>
    </location>
</feature>
<feature type="compositionally biased region" description="Low complexity" evidence="6">
    <location>
        <begin position="72"/>
        <end position="84"/>
    </location>
</feature>
<feature type="region of interest" description="Disordered" evidence="6">
    <location>
        <begin position="177"/>
        <end position="217"/>
    </location>
</feature>
<dbReference type="GO" id="GO:0006355">
    <property type="term" value="P:regulation of DNA-templated transcription"/>
    <property type="evidence" value="ECO:0007669"/>
    <property type="project" value="InterPro"/>
</dbReference>
<gene>
    <name evidence="7" type="primary">SSCI06340.1</name>
</gene>
<dbReference type="GO" id="GO:0000228">
    <property type="term" value="C:nuclear chromosome"/>
    <property type="evidence" value="ECO:0007669"/>
    <property type="project" value="InterPro"/>
</dbReference>
<comment type="subcellular location">
    <subcellularLocation>
        <location evidence="1">Nucleus</location>
    </subcellularLocation>
</comment>
<keyword evidence="5" id="KW-0539">Nucleus</keyword>
<dbReference type="GO" id="GO:0008270">
    <property type="term" value="F:zinc ion binding"/>
    <property type="evidence" value="ECO:0007669"/>
    <property type="project" value="InterPro"/>
</dbReference>
<dbReference type="STRING" id="49012.A0A0F7S0C3"/>
<feature type="compositionally biased region" description="Low complexity" evidence="6">
    <location>
        <begin position="1021"/>
        <end position="1030"/>
    </location>
</feature>
<organism evidence="7 8">
    <name type="scientific">Sporisorium scitamineum</name>
    <dbReference type="NCBI Taxonomy" id="49012"/>
    <lineage>
        <taxon>Eukaryota</taxon>
        <taxon>Fungi</taxon>
        <taxon>Dikarya</taxon>
        <taxon>Basidiomycota</taxon>
        <taxon>Ustilaginomycotina</taxon>
        <taxon>Ustilaginomycetes</taxon>
        <taxon>Ustilaginales</taxon>
        <taxon>Ustilaginaceae</taxon>
        <taxon>Sporisorium</taxon>
    </lineage>
</organism>
<feature type="region of interest" description="Disordered" evidence="6">
    <location>
        <begin position="1"/>
        <end position="144"/>
    </location>
</feature>
<feature type="compositionally biased region" description="Basic and acidic residues" evidence="6">
    <location>
        <begin position="288"/>
        <end position="300"/>
    </location>
</feature>
<feature type="region of interest" description="Disordered" evidence="6">
    <location>
        <begin position="718"/>
        <end position="751"/>
    </location>
</feature>
<dbReference type="InterPro" id="IPR013088">
    <property type="entry name" value="Znf_NHR/GATA"/>
</dbReference>
<feature type="compositionally biased region" description="Low complexity" evidence="6">
    <location>
        <begin position="1278"/>
        <end position="1289"/>
    </location>
</feature>
<dbReference type="InterPro" id="IPR006939">
    <property type="entry name" value="SNF5"/>
</dbReference>
<feature type="compositionally biased region" description="Basic residues" evidence="6">
    <location>
        <begin position="726"/>
        <end position="736"/>
    </location>
</feature>
<protein>
    <submittedName>
        <fullName evidence="7">Uncharacterized protein</fullName>
    </submittedName>
</protein>
<evidence type="ECO:0000313" key="7">
    <source>
        <dbReference type="EMBL" id="CDW95164.1"/>
    </source>
</evidence>
<evidence type="ECO:0000256" key="5">
    <source>
        <dbReference type="ARBA" id="ARBA00023242"/>
    </source>
</evidence>
<feature type="compositionally biased region" description="Polar residues" evidence="6">
    <location>
        <begin position="179"/>
        <end position="194"/>
    </location>
</feature>
<proteinExistence type="inferred from homology"/>
<feature type="region of interest" description="Disordered" evidence="6">
    <location>
        <begin position="544"/>
        <end position="565"/>
    </location>
</feature>
<dbReference type="Gene3D" id="3.30.50.10">
    <property type="entry name" value="Erythroid Transcription Factor GATA-1, subunit A"/>
    <property type="match status" value="1"/>
</dbReference>
<evidence type="ECO:0000313" key="8">
    <source>
        <dbReference type="Proteomes" id="UP000242770"/>
    </source>
</evidence>
<evidence type="ECO:0000256" key="3">
    <source>
        <dbReference type="ARBA" id="ARBA00023015"/>
    </source>
</evidence>
<evidence type="ECO:0000256" key="1">
    <source>
        <dbReference type="ARBA" id="ARBA00004123"/>
    </source>
</evidence>
<dbReference type="Pfam" id="PF04855">
    <property type="entry name" value="SNF5"/>
    <property type="match status" value="1"/>
</dbReference>
<sequence>MHAPSPMGPAGAVSSPGMVNKPRPRQPSLALSASGRPESRGGGPVPPNFQQGGPQGLMAPPPAPGHLPPGMAPGMGMPPGIVPGVPGGHLPPGYGAPGGPQMGPDATPPMLKQQGRRPSMAQDPSLVATPDHRRPSLAGSAAGSLDGIAATTPDPMVMAAASAAAGQPSAQAQLIGSFGSATPTPQSRKGSQAASAGLPGAPPMQGAAVPPGVRAMDEAPTLPDAAAEAAMATGKPTTLAGSTPAFAQTVPSNLANMPMLLGGPAPKESAIGTLITHFNTRVTKLDDAMRPQRATEDKGDAATPSAGDKTDDSVWTQLTAEQEAELAGIMKRDLEYEKLFRQQQQDMEKSLKDRIDSVRPPRRKATDGTITRPKPVAWWERPEEEDVSGLSRDVFRPFGVLFPNQKRAELDQGQRGARPHIPLKRSLMESVSQQGEDLVPIRLEIDHEHWKLRDTFTWNAQDSHINVEAFAQSICEDIGLPATVFVPQIKEQITTQILDHQTTSAFKAKPTFDFGLDTKEGKGSLEDKDLRWWSKWRRRVESLPFGDKPSTATATEQGANGADDDIAMRADDSSEEDDAKSEPAEIVDTTPAEELRMMIKLDITVGAMNLVDQFEWDANESDPAAAEKFAEAFAADLGLSGEFKTAIAHSIREQVSVHVKSLAMTGHTFDGRPIADEELRAAFLGPISKSNLSRGEIESYHFTPRLLQLTEAEIERLDREREREARRKRRQTRGRRGINLPDRDPQKTQRTPAVYGIQTVQTDAANALQNANGLSDRYGGMSTRRAAAAAANASIAPSQAIDVGTPTPGPDGLGLPDRKKPKVNHHAIHFDFPGGLGRKTDPGGPKFAPEYTEEEAKKRARSPENQATGSQAEKPGPKLVSLSYAQRNNVRPEDLERQHPNFHDGMWHCSNCGIPGTLAPGRRKGPLGDKSLCGPCGKYYHRHRKVLILEYTRDPVVHLKQQQALNRKMGVSNPLIDTALLNALGEQEDSTEPTSAADTPKREGGAGGTDDGSGVRRKGRPPASSRAASRGDGGDRSDDDLPFEMVGSPDDSDSSSRSSSPEPAPRPRKSASQSAGNEEDSQPVRRAAADSARDKVSASFAAAEDEAAKESEAPAAPTGAASDAVDVKTEAGDASEAGTTATDANVSGATSSIGAAPGVAGVAGSPSGASGAAGTPTLSNASPRMAAIPGATPPDWLTQSGAALKARYPNDRFEIQQRPRPAGVPPPPQPEWRVRCLDCPGKLYTPGPGESLNNFEIHLRNRLHRANVNKRVYGNTAPPAAAAAAASAGSPGGGGAAGSPHKSPSAAHAPGP</sequence>
<comment type="similarity">
    <text evidence="2">Belongs to the SNF5 family.</text>
</comment>
<evidence type="ECO:0000256" key="6">
    <source>
        <dbReference type="SAM" id="MobiDB-lite"/>
    </source>
</evidence>
<keyword evidence="4" id="KW-0804">Transcription</keyword>
<feature type="compositionally biased region" description="Basic and acidic residues" evidence="6">
    <location>
        <begin position="1087"/>
        <end position="1096"/>
    </location>
</feature>
<name>A0A0F7S0C3_9BASI</name>
<accession>A0A0F7S0C3</accession>
<keyword evidence="3" id="KW-0805">Transcription regulation</keyword>
<evidence type="ECO:0000256" key="2">
    <source>
        <dbReference type="ARBA" id="ARBA00010239"/>
    </source>
</evidence>
<dbReference type="PANTHER" id="PTHR10019">
    <property type="entry name" value="SNF5"/>
    <property type="match status" value="1"/>
</dbReference>
<feature type="region of interest" description="Disordered" evidence="6">
    <location>
        <begin position="829"/>
        <end position="877"/>
    </location>
</feature>
<dbReference type="EMBL" id="CCFA01000338">
    <property type="protein sequence ID" value="CDW95164.1"/>
    <property type="molecule type" value="Genomic_DNA"/>
</dbReference>
<feature type="compositionally biased region" description="Pro residues" evidence="6">
    <location>
        <begin position="59"/>
        <end position="71"/>
    </location>
</feature>
<evidence type="ECO:0000256" key="4">
    <source>
        <dbReference type="ARBA" id="ARBA00023163"/>
    </source>
</evidence>
<feature type="region of interest" description="Disordered" evidence="6">
    <location>
        <begin position="986"/>
        <end position="1230"/>
    </location>
</feature>
<feature type="compositionally biased region" description="Polar residues" evidence="6">
    <location>
        <begin position="1137"/>
        <end position="1153"/>
    </location>
</feature>
<dbReference type="Proteomes" id="UP000242770">
    <property type="component" value="Unassembled WGS sequence"/>
</dbReference>
<feature type="region of interest" description="Disordered" evidence="6">
    <location>
        <begin position="288"/>
        <end position="312"/>
    </location>
</feature>
<reference evidence="8" key="1">
    <citation type="submission" date="2014-06" db="EMBL/GenBank/DDBJ databases">
        <authorList>
            <person name="Berkman P.J."/>
        </authorList>
    </citation>
    <scope>NUCLEOTIDE SEQUENCE [LARGE SCALE GENOMIC DNA]</scope>
</reference>
<feature type="compositionally biased region" description="Low complexity" evidence="6">
    <location>
        <begin position="1154"/>
        <end position="1174"/>
    </location>
</feature>
<keyword evidence="8" id="KW-1185">Reference proteome</keyword>
<feature type="compositionally biased region" description="Low complexity" evidence="6">
    <location>
        <begin position="1298"/>
        <end position="1312"/>
    </location>
</feature>